<evidence type="ECO:0000256" key="1">
    <source>
        <dbReference type="SAM" id="MobiDB-lite"/>
    </source>
</evidence>
<feature type="compositionally biased region" description="Polar residues" evidence="1">
    <location>
        <begin position="87"/>
        <end position="104"/>
    </location>
</feature>
<name>A0A8J3DFA2_9BACT</name>
<feature type="chain" id="PRO_5035246241" description="YceK/YidQ family lipoprotein" evidence="2">
    <location>
        <begin position="27"/>
        <end position="104"/>
    </location>
</feature>
<dbReference type="AlphaFoldDB" id="A0A8J3DFA2"/>
<feature type="region of interest" description="Disordered" evidence="1">
    <location>
        <begin position="82"/>
        <end position="104"/>
    </location>
</feature>
<dbReference type="Proteomes" id="UP000642829">
    <property type="component" value="Unassembled WGS sequence"/>
</dbReference>
<dbReference type="PROSITE" id="PS51257">
    <property type="entry name" value="PROKAR_LIPOPROTEIN"/>
    <property type="match status" value="1"/>
</dbReference>
<evidence type="ECO:0000313" key="3">
    <source>
        <dbReference type="EMBL" id="GHB92124.1"/>
    </source>
</evidence>
<evidence type="ECO:0000313" key="4">
    <source>
        <dbReference type="Proteomes" id="UP000642829"/>
    </source>
</evidence>
<dbReference type="RefSeq" id="WP_189511326.1">
    <property type="nucleotide sequence ID" value="NZ_BMXG01000002.1"/>
</dbReference>
<comment type="caution">
    <text evidence="3">The sequence shown here is derived from an EMBL/GenBank/DDBJ whole genome shotgun (WGS) entry which is preliminary data.</text>
</comment>
<dbReference type="EMBL" id="BMXG01000002">
    <property type="protein sequence ID" value="GHB92124.1"/>
    <property type="molecule type" value="Genomic_DNA"/>
</dbReference>
<proteinExistence type="predicted"/>
<sequence length="104" mass="10708">MKKSSSYLLIAILLINSLGLSGCATAYVTSGGGWGAANPEPEGVALAAAFDVVTLPVQILVLAPEAFGLTLKAIKDAIDPPLEDETSATQPNTMCLEQQTSTES</sequence>
<accession>A0A8J3DFA2</accession>
<keyword evidence="2" id="KW-0732">Signal</keyword>
<reference evidence="3" key="2">
    <citation type="submission" date="2020-09" db="EMBL/GenBank/DDBJ databases">
        <authorList>
            <person name="Sun Q."/>
            <person name="Kim S."/>
        </authorList>
    </citation>
    <scope>NUCLEOTIDE SEQUENCE</scope>
    <source>
        <strain evidence="3">KCTC 12870</strain>
    </source>
</reference>
<feature type="signal peptide" evidence="2">
    <location>
        <begin position="1"/>
        <end position="26"/>
    </location>
</feature>
<organism evidence="3 4">
    <name type="scientific">Cerasicoccus arenae</name>
    <dbReference type="NCBI Taxonomy" id="424488"/>
    <lineage>
        <taxon>Bacteria</taxon>
        <taxon>Pseudomonadati</taxon>
        <taxon>Verrucomicrobiota</taxon>
        <taxon>Opitutia</taxon>
        <taxon>Puniceicoccales</taxon>
        <taxon>Cerasicoccaceae</taxon>
        <taxon>Cerasicoccus</taxon>
    </lineage>
</organism>
<evidence type="ECO:0008006" key="5">
    <source>
        <dbReference type="Google" id="ProtNLM"/>
    </source>
</evidence>
<gene>
    <name evidence="3" type="ORF">GCM10007047_03930</name>
</gene>
<keyword evidence="4" id="KW-1185">Reference proteome</keyword>
<evidence type="ECO:0000256" key="2">
    <source>
        <dbReference type="SAM" id="SignalP"/>
    </source>
</evidence>
<protein>
    <recommendedName>
        <fullName evidence="5">YceK/YidQ family lipoprotein</fullName>
    </recommendedName>
</protein>
<reference evidence="3" key="1">
    <citation type="journal article" date="2014" name="Int. J. Syst. Evol. Microbiol.">
        <title>Complete genome sequence of Corynebacterium casei LMG S-19264T (=DSM 44701T), isolated from a smear-ripened cheese.</title>
        <authorList>
            <consortium name="US DOE Joint Genome Institute (JGI-PGF)"/>
            <person name="Walter F."/>
            <person name="Albersmeier A."/>
            <person name="Kalinowski J."/>
            <person name="Ruckert C."/>
        </authorList>
    </citation>
    <scope>NUCLEOTIDE SEQUENCE</scope>
    <source>
        <strain evidence="3">KCTC 12870</strain>
    </source>
</reference>